<keyword evidence="3" id="KW-1185">Reference proteome</keyword>
<evidence type="ECO:0000256" key="1">
    <source>
        <dbReference type="SAM" id="MobiDB-lite"/>
    </source>
</evidence>
<dbReference type="Proteomes" id="UP001161325">
    <property type="component" value="Unassembled WGS sequence"/>
</dbReference>
<dbReference type="InterPro" id="IPR012347">
    <property type="entry name" value="Ferritin-like"/>
</dbReference>
<comment type="caution">
    <text evidence="2">The sequence shown here is derived from an EMBL/GenBank/DDBJ whole genome shotgun (WGS) entry which is preliminary data.</text>
</comment>
<name>A0AA37QCU5_9BACT</name>
<feature type="region of interest" description="Disordered" evidence="1">
    <location>
        <begin position="158"/>
        <end position="177"/>
    </location>
</feature>
<dbReference type="AlphaFoldDB" id="A0AA37QCU5"/>
<accession>A0AA37QCU5</accession>
<evidence type="ECO:0000313" key="3">
    <source>
        <dbReference type="Proteomes" id="UP001161325"/>
    </source>
</evidence>
<protein>
    <submittedName>
        <fullName evidence="2">Uncharacterized protein</fullName>
    </submittedName>
</protein>
<evidence type="ECO:0000313" key="2">
    <source>
        <dbReference type="EMBL" id="GLC27406.1"/>
    </source>
</evidence>
<gene>
    <name evidence="2" type="ORF">rosag_39190</name>
</gene>
<organism evidence="2 3">
    <name type="scientific">Roseisolibacter agri</name>
    <dbReference type="NCBI Taxonomy" id="2014610"/>
    <lineage>
        <taxon>Bacteria</taxon>
        <taxon>Pseudomonadati</taxon>
        <taxon>Gemmatimonadota</taxon>
        <taxon>Gemmatimonadia</taxon>
        <taxon>Gemmatimonadales</taxon>
        <taxon>Gemmatimonadaceae</taxon>
        <taxon>Roseisolibacter</taxon>
    </lineage>
</organism>
<proteinExistence type="predicted"/>
<sequence>MDRGQDFLKSQINNAVMQHRTFLKNLEDHEGQAEDPRFRDLCSRFIPQVREHQRMLEQYQMSIGAEAGAGKKALGAALGFARDLADAARESDFLRLVGDIVTSRQSEDTFKTFREAGRVLGDAQLAQIGEMGERHHDEYAKEANRLVQQMFVEHVRGTDPTMSASQLGDATTPRTTL</sequence>
<feature type="compositionally biased region" description="Polar residues" evidence="1">
    <location>
        <begin position="160"/>
        <end position="177"/>
    </location>
</feature>
<dbReference type="Gene3D" id="1.20.1260.10">
    <property type="match status" value="1"/>
</dbReference>
<dbReference type="EMBL" id="BRXS01000006">
    <property type="protein sequence ID" value="GLC27406.1"/>
    <property type="molecule type" value="Genomic_DNA"/>
</dbReference>
<dbReference type="RefSeq" id="WP_284351845.1">
    <property type="nucleotide sequence ID" value="NZ_BRXS01000006.1"/>
</dbReference>
<reference evidence="2" key="1">
    <citation type="submission" date="2022-08" db="EMBL/GenBank/DDBJ databases">
        <title>Draft genome sequencing of Roseisolibacter agri AW1220.</title>
        <authorList>
            <person name="Tobiishi Y."/>
            <person name="Tonouchi A."/>
        </authorList>
    </citation>
    <scope>NUCLEOTIDE SEQUENCE</scope>
    <source>
        <strain evidence="2">AW1220</strain>
    </source>
</reference>